<keyword evidence="2 4" id="KW-0808">Transferase</keyword>
<organism evidence="5 6">
    <name type="scientific">Hyalomma marginatum</name>
    <dbReference type="NCBI Taxonomy" id="34627"/>
    <lineage>
        <taxon>Eukaryota</taxon>
        <taxon>Metazoa</taxon>
        <taxon>Ecdysozoa</taxon>
        <taxon>Arthropoda</taxon>
        <taxon>Chelicerata</taxon>
        <taxon>Arachnida</taxon>
        <taxon>Acari</taxon>
        <taxon>Parasitiformes</taxon>
        <taxon>Ixodida</taxon>
        <taxon>Ixodoidea</taxon>
        <taxon>Ixodidae</taxon>
        <taxon>Hyalomminae</taxon>
        <taxon>Hyalomma</taxon>
    </lineage>
</organism>
<dbReference type="FunFam" id="3.40.1180.10:FF:000001">
    <property type="entry name" value="(2E,6E)-farnesyl-diphosphate-specific ditrans,polycis-undecaprenyl-diphosphate synthase"/>
    <property type="match status" value="1"/>
</dbReference>
<proteinExistence type="inferred from homology"/>
<dbReference type="Gene3D" id="3.40.1180.10">
    <property type="entry name" value="Decaprenyl diphosphate synthase-like"/>
    <property type="match status" value="1"/>
</dbReference>
<dbReference type="Pfam" id="PF01255">
    <property type="entry name" value="Prenyltransf"/>
    <property type="match status" value="1"/>
</dbReference>
<dbReference type="PANTHER" id="PTHR10291">
    <property type="entry name" value="DEHYDRODOLICHYL DIPHOSPHATE SYNTHASE FAMILY MEMBER"/>
    <property type="match status" value="1"/>
</dbReference>
<comment type="cofactor">
    <cofactor evidence="1">
        <name>Mg(2+)</name>
        <dbReference type="ChEBI" id="CHEBI:18420"/>
    </cofactor>
</comment>
<dbReference type="EC" id="2.5.1.-" evidence="4"/>
<reference evidence="5" key="1">
    <citation type="submission" date="2021-06" db="EMBL/GenBank/DDBJ databases">
        <authorList>
            <person name="Nardi T."/>
            <person name="Nardi T."/>
        </authorList>
    </citation>
    <scope>NUCLEOTIDE SEQUENCE</scope>
</reference>
<evidence type="ECO:0000256" key="3">
    <source>
        <dbReference type="ARBA" id="ARBA00047353"/>
    </source>
</evidence>
<evidence type="ECO:0000256" key="2">
    <source>
        <dbReference type="ARBA" id="ARBA00022679"/>
    </source>
</evidence>
<comment type="similarity">
    <text evidence="4">Belongs to the UPP synthase family.</text>
</comment>
<dbReference type="GO" id="GO:0016094">
    <property type="term" value="P:polyprenol biosynthetic process"/>
    <property type="evidence" value="ECO:0007669"/>
    <property type="project" value="TreeGrafter"/>
</dbReference>
<dbReference type="InterPro" id="IPR001441">
    <property type="entry name" value="UPP_synth-like"/>
</dbReference>
<dbReference type="NCBIfam" id="TIGR00055">
    <property type="entry name" value="uppS"/>
    <property type="match status" value="1"/>
</dbReference>
<evidence type="ECO:0000256" key="4">
    <source>
        <dbReference type="RuleBase" id="RU363018"/>
    </source>
</evidence>
<keyword evidence="6" id="KW-1185">Reference proteome</keyword>
<evidence type="ECO:0000313" key="6">
    <source>
        <dbReference type="Proteomes" id="UP000837675"/>
    </source>
</evidence>
<comment type="catalytic activity">
    <reaction evidence="3">
        <text>n isopentenyl diphosphate + (2E,6E)-farnesyl diphosphate = a di-trans,poly-cis-polyprenyl diphosphate + n diphosphate</text>
        <dbReference type="Rhea" id="RHEA:53008"/>
        <dbReference type="Rhea" id="RHEA-COMP:19494"/>
        <dbReference type="ChEBI" id="CHEBI:33019"/>
        <dbReference type="ChEBI" id="CHEBI:128769"/>
        <dbReference type="ChEBI" id="CHEBI:136960"/>
        <dbReference type="ChEBI" id="CHEBI:175763"/>
        <dbReference type="EC" id="2.5.1.87"/>
    </reaction>
</comment>
<dbReference type="Proteomes" id="UP000837675">
    <property type="component" value="Unassembled WGS sequence"/>
</dbReference>
<dbReference type="CDD" id="cd00475">
    <property type="entry name" value="Cis_IPPS"/>
    <property type="match status" value="1"/>
</dbReference>
<gene>
    <name evidence="5" type="ORF">MHYMCMPASI_00615</name>
</gene>
<dbReference type="GO" id="GO:0045547">
    <property type="term" value="F:ditrans,polycis-polyprenyl diphosphate synthase [(2E,6E)-farnesyl diphosphate specific] activity"/>
    <property type="evidence" value="ECO:0007669"/>
    <property type="project" value="UniProtKB-EC"/>
</dbReference>
<accession>A0A8S4C2E2</accession>
<evidence type="ECO:0000256" key="1">
    <source>
        <dbReference type="ARBA" id="ARBA00001946"/>
    </source>
</evidence>
<dbReference type="SUPFAM" id="SSF64005">
    <property type="entry name" value="Undecaprenyl diphosphate synthase"/>
    <property type="match status" value="1"/>
</dbReference>
<sequence>MRNKLIVPNHIAIIMDGNGRWAKQRMIPKRLGHRQGMVTAEKIVEECKKIGVNYLTLYAFSLENWLRKDEEVNDLMHLLRDYLNNRIGELVDSGIRLIFIGNRKLLPTDIQQKMAEVEDISKQNTFTLIMAISYGARDEIQRAAYTMADYIVHNEINEVPDNMFERFINPFNIPDPDLLIRTSGEQRLSNFLLWQLAYSELYFIEKFWPDFDKNDLLKAIEDFTLRERRYGK</sequence>
<comment type="caution">
    <text evidence="5">The sequence shown here is derived from an EMBL/GenBank/DDBJ whole genome shotgun (WGS) entry which is preliminary data.</text>
</comment>
<evidence type="ECO:0000313" key="5">
    <source>
        <dbReference type="EMBL" id="CAG7592788.1"/>
    </source>
</evidence>
<dbReference type="EMBL" id="CAJVAF010000291">
    <property type="protein sequence ID" value="CAG7592788.1"/>
    <property type="molecule type" value="Genomic_DNA"/>
</dbReference>
<dbReference type="InterPro" id="IPR018520">
    <property type="entry name" value="UPP_synth-like_CS"/>
</dbReference>
<protein>
    <recommendedName>
        <fullName evidence="4">Alkyl transferase</fullName>
        <ecNumber evidence="4">2.5.1.-</ecNumber>
    </recommendedName>
</protein>
<dbReference type="AlphaFoldDB" id="A0A8S4C2E2"/>
<dbReference type="PANTHER" id="PTHR10291:SF0">
    <property type="entry name" value="DEHYDRODOLICHYL DIPHOSPHATE SYNTHASE 2"/>
    <property type="match status" value="1"/>
</dbReference>
<name>A0A8S4C2E2_9ACAR</name>
<dbReference type="InterPro" id="IPR036424">
    <property type="entry name" value="UPP_synth-like_sf"/>
</dbReference>
<dbReference type="PROSITE" id="PS01066">
    <property type="entry name" value="UPP_SYNTHASE"/>
    <property type="match status" value="1"/>
</dbReference>
<dbReference type="HAMAP" id="MF_01139">
    <property type="entry name" value="ISPT"/>
    <property type="match status" value="1"/>
</dbReference>